<protein>
    <submittedName>
        <fullName evidence="1">Uncharacterized protein</fullName>
    </submittedName>
</protein>
<evidence type="ECO:0000313" key="2">
    <source>
        <dbReference type="Proteomes" id="UP000184436"/>
    </source>
</evidence>
<name>A0A1M4YXF9_9BACE</name>
<organism evidence="1 2">
    <name type="scientific">Bacteroides faecichinchillae</name>
    <dbReference type="NCBI Taxonomy" id="871325"/>
    <lineage>
        <taxon>Bacteria</taxon>
        <taxon>Pseudomonadati</taxon>
        <taxon>Bacteroidota</taxon>
        <taxon>Bacteroidia</taxon>
        <taxon>Bacteroidales</taxon>
        <taxon>Bacteroidaceae</taxon>
        <taxon>Bacteroides</taxon>
    </lineage>
</organism>
<evidence type="ECO:0000313" key="1">
    <source>
        <dbReference type="EMBL" id="SHF10398.1"/>
    </source>
</evidence>
<reference evidence="1 2" key="1">
    <citation type="submission" date="2016-11" db="EMBL/GenBank/DDBJ databases">
        <authorList>
            <person name="Jaros S."/>
            <person name="Januszkiewicz K."/>
            <person name="Wedrychowicz H."/>
        </authorList>
    </citation>
    <scope>NUCLEOTIDE SEQUENCE [LARGE SCALE GENOMIC DNA]</scope>
    <source>
        <strain evidence="1 2">DSM 26883</strain>
    </source>
</reference>
<dbReference type="Proteomes" id="UP000184436">
    <property type="component" value="Unassembled WGS sequence"/>
</dbReference>
<keyword evidence="2" id="KW-1185">Reference proteome</keyword>
<gene>
    <name evidence="1" type="ORF">SAMN05444349_11179</name>
</gene>
<accession>A0A1M4YXF9</accession>
<dbReference type="AlphaFoldDB" id="A0A1M4YXF9"/>
<dbReference type="EMBL" id="FQVD01000011">
    <property type="protein sequence ID" value="SHF10398.1"/>
    <property type="molecule type" value="Genomic_DNA"/>
</dbReference>
<dbReference type="STRING" id="871325.SAMN05444349_11179"/>
<sequence>MLDCKHSLYINNQKTVNFNMRISIELDNSNLERLKQFIADRCPAEEKYEIISEVAVDSASYDAKLSEVNHWLVSIAISVFSPFVTDAIKDFINDCKTEIVVTTESERYAINTENLYAIIPSLKENMETELNEEQDVKDGGI</sequence>
<proteinExistence type="predicted"/>